<proteinExistence type="predicted"/>
<dbReference type="SUPFAM" id="SSF53335">
    <property type="entry name" value="S-adenosyl-L-methionine-dependent methyltransferases"/>
    <property type="match status" value="1"/>
</dbReference>
<feature type="domain" description="Methyltransferase type 11" evidence="1">
    <location>
        <begin position="45"/>
        <end position="134"/>
    </location>
</feature>
<evidence type="ECO:0000259" key="1">
    <source>
        <dbReference type="Pfam" id="PF08241"/>
    </source>
</evidence>
<dbReference type="RefSeq" id="WP_229595361.1">
    <property type="nucleotide sequence ID" value="NZ_AP024485.1"/>
</dbReference>
<dbReference type="EMBL" id="AP024485">
    <property type="protein sequence ID" value="BCS88049.1"/>
    <property type="molecule type" value="Genomic_DNA"/>
</dbReference>
<dbReference type="PANTHER" id="PTHR43591">
    <property type="entry name" value="METHYLTRANSFERASE"/>
    <property type="match status" value="1"/>
</dbReference>
<accession>A0ABM7P598</accession>
<dbReference type="InterPro" id="IPR013216">
    <property type="entry name" value="Methyltransf_11"/>
</dbReference>
<dbReference type="PANTHER" id="PTHR43591:SF110">
    <property type="entry name" value="RHODANESE DOMAIN-CONTAINING PROTEIN"/>
    <property type="match status" value="1"/>
</dbReference>
<organism evidence="2 3">
    <name type="scientific">Pseudodesulfovibrio sediminis</name>
    <dbReference type="NCBI Taxonomy" id="2810563"/>
    <lineage>
        <taxon>Bacteria</taxon>
        <taxon>Pseudomonadati</taxon>
        <taxon>Thermodesulfobacteriota</taxon>
        <taxon>Desulfovibrionia</taxon>
        <taxon>Desulfovibrionales</taxon>
        <taxon>Desulfovibrionaceae</taxon>
    </lineage>
</organism>
<gene>
    <name evidence="2" type="ORF">PSDVSF_12910</name>
</gene>
<dbReference type="CDD" id="cd02440">
    <property type="entry name" value="AdoMet_MTases"/>
    <property type="match status" value="1"/>
</dbReference>
<dbReference type="Pfam" id="PF08241">
    <property type="entry name" value="Methyltransf_11"/>
    <property type="match status" value="1"/>
</dbReference>
<reference evidence="2" key="1">
    <citation type="journal article" date="2022" name="Arch. Microbiol.">
        <title>Pseudodesulfovibrio sediminis sp. nov., a mesophilic and neutrophilic sulfate-reducing bacterium isolated from sediment of a brackish lake.</title>
        <authorList>
            <person name="Takahashi A."/>
            <person name="Kojima H."/>
            <person name="Watanabe M."/>
            <person name="Fukui M."/>
        </authorList>
    </citation>
    <scope>NUCLEOTIDE SEQUENCE</scope>
    <source>
        <strain evidence="2">SF6</strain>
    </source>
</reference>
<dbReference type="InterPro" id="IPR029063">
    <property type="entry name" value="SAM-dependent_MTases_sf"/>
</dbReference>
<evidence type="ECO:0000313" key="2">
    <source>
        <dbReference type="EMBL" id="BCS88049.1"/>
    </source>
</evidence>
<protein>
    <recommendedName>
        <fullName evidence="1">Methyltransferase type 11 domain-containing protein</fullName>
    </recommendedName>
</protein>
<evidence type="ECO:0000313" key="3">
    <source>
        <dbReference type="Proteomes" id="UP001053296"/>
    </source>
</evidence>
<dbReference type="NCBIfam" id="NF045667">
    <property type="entry name" value="MTase_DVU1556"/>
    <property type="match status" value="1"/>
</dbReference>
<sequence length="221" mass="23876">MVDTRPLWEQPVLQQAAGDTLRPGGFDITDRGAELAGILPGWRVLDIGCGLGATVARLRSRYGANAYGIDASSEQLQRAEDNTYLFEMRGDSLPFSADSFNAIFAECVLSLMPHKDTALEHWYRVLNPGGFLILSDIFSDGHISANSSPCAQGSIPLADTRTLVEKAGFIVRQVEDHSHRLKELAAKLIFAGHTGESCRCQNGKPGYYLLVAQKGGASHAG</sequence>
<keyword evidence="3" id="KW-1185">Reference proteome</keyword>
<dbReference type="Proteomes" id="UP001053296">
    <property type="component" value="Chromosome"/>
</dbReference>
<name>A0ABM7P598_9BACT</name>
<dbReference type="Gene3D" id="3.40.50.150">
    <property type="entry name" value="Vaccinia Virus protein VP39"/>
    <property type="match status" value="1"/>
</dbReference>